<dbReference type="Pfam" id="PF14615">
    <property type="entry name" value="Rsa3"/>
    <property type="match status" value="1"/>
</dbReference>
<protein>
    <recommendedName>
        <fullName evidence="4">Ribosome assembly protein 3</fullName>
    </recommendedName>
</protein>
<comment type="caution">
    <text evidence="10">The sequence shown here is derived from an EMBL/GenBank/DDBJ whole genome shotgun (WGS) entry which is preliminary data.</text>
</comment>
<evidence type="ECO:0000259" key="9">
    <source>
        <dbReference type="Pfam" id="PF14615"/>
    </source>
</evidence>
<keyword evidence="7" id="KW-0687">Ribonucleoprotein</keyword>
<name>A0A8H3FF69_9LECA</name>
<feature type="region of interest" description="Disordered" evidence="8">
    <location>
        <begin position="1"/>
        <end position="47"/>
    </location>
</feature>
<feature type="domain" description="Ribosome-assembly protein 3 C-terminal" evidence="9">
    <location>
        <begin position="48"/>
        <end position="93"/>
    </location>
</feature>
<dbReference type="Proteomes" id="UP000664203">
    <property type="component" value="Unassembled WGS sequence"/>
</dbReference>
<dbReference type="InterPro" id="IPR051898">
    <property type="entry name" value="Ribosome_Assembly_3"/>
</dbReference>
<evidence type="ECO:0000256" key="1">
    <source>
        <dbReference type="ARBA" id="ARBA00003035"/>
    </source>
</evidence>
<comment type="similarity">
    <text evidence="3">Belongs to the RSA3 family.</text>
</comment>
<evidence type="ECO:0000256" key="7">
    <source>
        <dbReference type="ARBA" id="ARBA00023274"/>
    </source>
</evidence>
<evidence type="ECO:0000256" key="2">
    <source>
        <dbReference type="ARBA" id="ARBA00004604"/>
    </source>
</evidence>
<dbReference type="PANTHER" id="PTHR28127:SF1">
    <property type="entry name" value="RIBOSOME ASSEMBLY PROTEIN 3"/>
    <property type="match status" value="1"/>
</dbReference>
<dbReference type="InterPro" id="IPR028217">
    <property type="entry name" value="Rsa3_C"/>
</dbReference>
<evidence type="ECO:0000313" key="10">
    <source>
        <dbReference type="EMBL" id="CAF9923373.1"/>
    </source>
</evidence>
<keyword evidence="6" id="KW-0539">Nucleus</keyword>
<dbReference type="GO" id="GO:0000027">
    <property type="term" value="P:ribosomal large subunit assembly"/>
    <property type="evidence" value="ECO:0007669"/>
    <property type="project" value="TreeGrafter"/>
</dbReference>
<accession>A0A8H3FF69</accession>
<evidence type="ECO:0000313" key="11">
    <source>
        <dbReference type="Proteomes" id="UP000664203"/>
    </source>
</evidence>
<dbReference type="GO" id="GO:0030687">
    <property type="term" value="C:preribosome, large subunit precursor"/>
    <property type="evidence" value="ECO:0007669"/>
    <property type="project" value="TreeGrafter"/>
</dbReference>
<sequence>MAKSKKPKPEPKSPSPATSSPEIAESEESKSQAETLIAKSSPPPKEDFESYYLKRVTAEFADDIDRLRNAPDFNEKSVPVLIEALKGGSKGFSEEEKQTLMKER</sequence>
<dbReference type="PANTHER" id="PTHR28127">
    <property type="entry name" value="RIBOSOME ASSEMBLY PROTEIN 3"/>
    <property type="match status" value="1"/>
</dbReference>
<comment type="function">
    <text evidence="1">Required for efficient biogenesis of the 60S ribosomal subunit.</text>
</comment>
<keyword evidence="5" id="KW-0690">Ribosome biogenesis</keyword>
<organism evidence="10 11">
    <name type="scientific">Alectoria fallacina</name>
    <dbReference type="NCBI Taxonomy" id="1903189"/>
    <lineage>
        <taxon>Eukaryota</taxon>
        <taxon>Fungi</taxon>
        <taxon>Dikarya</taxon>
        <taxon>Ascomycota</taxon>
        <taxon>Pezizomycotina</taxon>
        <taxon>Lecanoromycetes</taxon>
        <taxon>OSLEUM clade</taxon>
        <taxon>Lecanoromycetidae</taxon>
        <taxon>Lecanorales</taxon>
        <taxon>Lecanorineae</taxon>
        <taxon>Parmeliaceae</taxon>
        <taxon>Alectoria</taxon>
    </lineage>
</organism>
<dbReference type="OrthoDB" id="69550at2759"/>
<dbReference type="AlphaFoldDB" id="A0A8H3FF69"/>
<evidence type="ECO:0000256" key="8">
    <source>
        <dbReference type="SAM" id="MobiDB-lite"/>
    </source>
</evidence>
<dbReference type="GO" id="GO:0005730">
    <property type="term" value="C:nucleolus"/>
    <property type="evidence" value="ECO:0007669"/>
    <property type="project" value="UniProtKB-SubCell"/>
</dbReference>
<keyword evidence="11" id="KW-1185">Reference proteome</keyword>
<dbReference type="EMBL" id="CAJPDR010000168">
    <property type="protein sequence ID" value="CAF9923373.1"/>
    <property type="molecule type" value="Genomic_DNA"/>
</dbReference>
<proteinExistence type="inferred from homology"/>
<evidence type="ECO:0000256" key="4">
    <source>
        <dbReference type="ARBA" id="ARBA00015339"/>
    </source>
</evidence>
<gene>
    <name evidence="10" type="ORF">ALECFALPRED_002367</name>
</gene>
<reference evidence="10" key="1">
    <citation type="submission" date="2021-03" db="EMBL/GenBank/DDBJ databases">
        <authorList>
            <person name="Tagirdzhanova G."/>
        </authorList>
    </citation>
    <scope>NUCLEOTIDE SEQUENCE</scope>
</reference>
<evidence type="ECO:0000256" key="6">
    <source>
        <dbReference type="ARBA" id="ARBA00023242"/>
    </source>
</evidence>
<comment type="subcellular location">
    <subcellularLocation>
        <location evidence="2">Nucleus</location>
        <location evidence="2">Nucleolus</location>
    </subcellularLocation>
</comment>
<evidence type="ECO:0000256" key="5">
    <source>
        <dbReference type="ARBA" id="ARBA00022517"/>
    </source>
</evidence>
<evidence type="ECO:0000256" key="3">
    <source>
        <dbReference type="ARBA" id="ARBA00006256"/>
    </source>
</evidence>